<name>A0A6J4UWE6_9BACT</name>
<protein>
    <recommendedName>
        <fullName evidence="3">Tetratrico peptide repeat group 5 domain-containing protein</fullName>
    </recommendedName>
</protein>
<evidence type="ECO:0000259" key="3">
    <source>
        <dbReference type="Pfam" id="PF12688"/>
    </source>
</evidence>
<dbReference type="InterPro" id="IPR041656">
    <property type="entry name" value="TPR_5"/>
</dbReference>
<feature type="domain" description="Tetratrico peptide repeat group 5" evidence="3">
    <location>
        <begin position="30"/>
        <end position="153"/>
    </location>
</feature>
<sequence length="158" mass="17161">MDGNGDTSDISTALNELRERASTSPEDADAWFSLGSALDNEGLESEAIEAYDRVLALGFERLPEARRPELFVQAGSTLRNLGRLNEALALLEHGRMEWPGFRALTAFLALVELSAGNDRRAALLLLQDAAGDHSGDASLRRYGRSLRAYAADLEPDGE</sequence>
<dbReference type="SUPFAM" id="SSF48452">
    <property type="entry name" value="TPR-like"/>
    <property type="match status" value="1"/>
</dbReference>
<feature type="region of interest" description="Disordered" evidence="2">
    <location>
        <begin position="1"/>
        <end position="24"/>
    </location>
</feature>
<dbReference type="EMBL" id="CADCWJ010000304">
    <property type="protein sequence ID" value="CAA9558100.1"/>
    <property type="molecule type" value="Genomic_DNA"/>
</dbReference>
<dbReference type="InterPro" id="IPR011990">
    <property type="entry name" value="TPR-like_helical_dom_sf"/>
</dbReference>
<dbReference type="Pfam" id="PF12688">
    <property type="entry name" value="TPR_5"/>
    <property type="match status" value="1"/>
</dbReference>
<accession>A0A6J4UWE6</accession>
<dbReference type="PROSITE" id="PS50005">
    <property type="entry name" value="TPR"/>
    <property type="match status" value="1"/>
</dbReference>
<evidence type="ECO:0000256" key="1">
    <source>
        <dbReference type="PROSITE-ProRule" id="PRU00339"/>
    </source>
</evidence>
<feature type="repeat" description="TPR" evidence="1">
    <location>
        <begin position="28"/>
        <end position="61"/>
    </location>
</feature>
<dbReference type="InterPro" id="IPR019734">
    <property type="entry name" value="TPR_rpt"/>
</dbReference>
<gene>
    <name evidence="4" type="ORF">AVDCRST_MAG87-1357</name>
</gene>
<organism evidence="4">
    <name type="scientific">uncultured Thermomicrobiales bacterium</name>
    <dbReference type="NCBI Taxonomy" id="1645740"/>
    <lineage>
        <taxon>Bacteria</taxon>
        <taxon>Pseudomonadati</taxon>
        <taxon>Thermomicrobiota</taxon>
        <taxon>Thermomicrobia</taxon>
        <taxon>Thermomicrobiales</taxon>
        <taxon>environmental samples</taxon>
    </lineage>
</organism>
<dbReference type="Gene3D" id="1.25.40.10">
    <property type="entry name" value="Tetratricopeptide repeat domain"/>
    <property type="match status" value="1"/>
</dbReference>
<proteinExistence type="predicted"/>
<keyword evidence="1" id="KW-0802">TPR repeat</keyword>
<evidence type="ECO:0000313" key="4">
    <source>
        <dbReference type="EMBL" id="CAA9558100.1"/>
    </source>
</evidence>
<feature type="compositionally biased region" description="Polar residues" evidence="2">
    <location>
        <begin position="1"/>
        <end position="14"/>
    </location>
</feature>
<reference evidence="4" key="1">
    <citation type="submission" date="2020-02" db="EMBL/GenBank/DDBJ databases">
        <authorList>
            <person name="Meier V. D."/>
        </authorList>
    </citation>
    <scope>NUCLEOTIDE SEQUENCE</scope>
    <source>
        <strain evidence="4">AVDCRST_MAG87</strain>
    </source>
</reference>
<evidence type="ECO:0000256" key="2">
    <source>
        <dbReference type="SAM" id="MobiDB-lite"/>
    </source>
</evidence>
<dbReference type="AlphaFoldDB" id="A0A6J4UWE6"/>